<dbReference type="GO" id="GO:0016491">
    <property type="term" value="F:oxidoreductase activity"/>
    <property type="evidence" value="ECO:0007669"/>
    <property type="project" value="UniProtKB-KW"/>
</dbReference>
<keyword evidence="3" id="KW-0560">Oxidoreductase</keyword>
<dbReference type="Proteomes" id="UP000664203">
    <property type="component" value="Unassembled WGS sequence"/>
</dbReference>
<gene>
    <name evidence="6" type="ORF">ALECFALPRED_000508</name>
</gene>
<evidence type="ECO:0000313" key="7">
    <source>
        <dbReference type="Proteomes" id="UP000664203"/>
    </source>
</evidence>
<organism evidence="6 7">
    <name type="scientific">Alectoria fallacina</name>
    <dbReference type="NCBI Taxonomy" id="1903189"/>
    <lineage>
        <taxon>Eukaryota</taxon>
        <taxon>Fungi</taxon>
        <taxon>Dikarya</taxon>
        <taxon>Ascomycota</taxon>
        <taxon>Pezizomycotina</taxon>
        <taxon>Lecanoromycetes</taxon>
        <taxon>OSLEUM clade</taxon>
        <taxon>Lecanoromycetidae</taxon>
        <taxon>Lecanorales</taxon>
        <taxon>Lecanorineae</taxon>
        <taxon>Parmeliaceae</taxon>
        <taxon>Alectoria</taxon>
    </lineage>
</organism>
<evidence type="ECO:0000256" key="1">
    <source>
        <dbReference type="ARBA" id="ARBA00006484"/>
    </source>
</evidence>
<protein>
    <recommendedName>
        <fullName evidence="8">NAD(P)-binding protein</fullName>
    </recommendedName>
</protein>
<dbReference type="PANTHER" id="PTHR43618:SF4">
    <property type="entry name" value="SHORT CHAIN DEHYDROGENASE_REDUCTASE FAMILY (AFU_ORTHOLOGUE AFUA_7G04540)"/>
    <property type="match status" value="1"/>
</dbReference>
<sequence length="296" mass="31634">MSSSDADFQLSELFSVKNKIALITGGGSGIGLMAAQALAVNGAKVYIVGRTERKLKTVVNTHGRDIEGQIIALSGDVSNKDGIKLLVKAIEARERYLHILINNAGIWSAAHSPGGESAEEMKNRLFEPKDATFEEWARLYCTNTAAHYFMTTGFLSLLHRGSEQEHGYSSTVINISSTSGMINSSENHFPAGTCKAGTIQLAKVLASEMAKAGLKIRVNSIAPGIFPSEITTKTSNAQTQKSELPEDYALTRDIAAGRPGNDGDMANAILFLATNQYINGQVIAVDGGYLLKHGSL</sequence>
<dbReference type="PRINTS" id="PR00080">
    <property type="entry name" value="SDRFAMILY"/>
</dbReference>
<comment type="similarity">
    <text evidence="1 4">Belongs to the short-chain dehydrogenases/reductases (SDR) family.</text>
</comment>
<dbReference type="AlphaFoldDB" id="A0A8H3ILI9"/>
<keyword evidence="5" id="KW-1133">Transmembrane helix</keyword>
<evidence type="ECO:0000256" key="5">
    <source>
        <dbReference type="SAM" id="Phobius"/>
    </source>
</evidence>
<keyword evidence="7" id="KW-1185">Reference proteome</keyword>
<dbReference type="InterPro" id="IPR052178">
    <property type="entry name" value="Sec_Metab_Biosynth_SDR"/>
</dbReference>
<dbReference type="PANTHER" id="PTHR43618">
    <property type="entry name" value="7-ALPHA-HYDROXYSTEROID DEHYDROGENASE"/>
    <property type="match status" value="1"/>
</dbReference>
<dbReference type="InterPro" id="IPR036291">
    <property type="entry name" value="NAD(P)-bd_dom_sf"/>
</dbReference>
<comment type="caution">
    <text evidence="6">The sequence shown here is derived from an EMBL/GenBank/DDBJ whole genome shotgun (WGS) entry which is preliminary data.</text>
</comment>
<evidence type="ECO:0008006" key="8">
    <source>
        <dbReference type="Google" id="ProtNLM"/>
    </source>
</evidence>
<dbReference type="Gene3D" id="3.40.50.720">
    <property type="entry name" value="NAD(P)-binding Rossmann-like Domain"/>
    <property type="match status" value="1"/>
</dbReference>
<feature type="transmembrane region" description="Helical" evidence="5">
    <location>
        <begin position="20"/>
        <end position="47"/>
    </location>
</feature>
<dbReference type="Pfam" id="PF00106">
    <property type="entry name" value="adh_short"/>
    <property type="match status" value="1"/>
</dbReference>
<proteinExistence type="inferred from homology"/>
<reference evidence="6" key="1">
    <citation type="submission" date="2021-03" db="EMBL/GenBank/DDBJ databases">
        <authorList>
            <person name="Tagirdzhanova G."/>
        </authorList>
    </citation>
    <scope>NUCLEOTIDE SEQUENCE</scope>
</reference>
<evidence type="ECO:0000256" key="4">
    <source>
        <dbReference type="RuleBase" id="RU000363"/>
    </source>
</evidence>
<dbReference type="InterPro" id="IPR002347">
    <property type="entry name" value="SDR_fam"/>
</dbReference>
<dbReference type="SUPFAM" id="SSF51735">
    <property type="entry name" value="NAD(P)-binding Rossmann-fold domains"/>
    <property type="match status" value="1"/>
</dbReference>
<evidence type="ECO:0000313" key="6">
    <source>
        <dbReference type="EMBL" id="CAF9918054.1"/>
    </source>
</evidence>
<dbReference type="EMBL" id="CAJPDR010000107">
    <property type="protein sequence ID" value="CAF9918054.1"/>
    <property type="molecule type" value="Genomic_DNA"/>
</dbReference>
<keyword evidence="2" id="KW-0521">NADP</keyword>
<accession>A0A8H3ILI9</accession>
<name>A0A8H3ILI9_9LECA</name>
<keyword evidence="5" id="KW-0472">Membrane</keyword>
<dbReference type="OrthoDB" id="3819888at2759"/>
<dbReference type="PRINTS" id="PR00081">
    <property type="entry name" value="GDHRDH"/>
</dbReference>
<keyword evidence="5" id="KW-0812">Transmembrane</keyword>
<dbReference type="CDD" id="cd05233">
    <property type="entry name" value="SDR_c"/>
    <property type="match status" value="1"/>
</dbReference>
<evidence type="ECO:0000256" key="3">
    <source>
        <dbReference type="ARBA" id="ARBA00023002"/>
    </source>
</evidence>
<evidence type="ECO:0000256" key="2">
    <source>
        <dbReference type="ARBA" id="ARBA00022857"/>
    </source>
</evidence>